<dbReference type="Proteomes" id="UP000005959">
    <property type="component" value="Unassembled WGS sequence"/>
</dbReference>
<gene>
    <name evidence="1" type="ORF">HMPREF0454_00852</name>
</gene>
<dbReference type="AlphaFoldDB" id="G9Y2T0"/>
<dbReference type="PATRIC" id="fig|1002364.3.peg.778"/>
<dbReference type="HOGENOM" id="CLU_2954089_0_0_6"/>
<dbReference type="EMBL" id="AGCI01000011">
    <property type="protein sequence ID" value="EHM46602.1"/>
    <property type="molecule type" value="Genomic_DNA"/>
</dbReference>
<comment type="caution">
    <text evidence="1">The sequence shown here is derived from an EMBL/GenBank/DDBJ whole genome shotgun (WGS) entry which is preliminary data.</text>
</comment>
<evidence type="ECO:0000313" key="2">
    <source>
        <dbReference type="Proteomes" id="UP000005959"/>
    </source>
</evidence>
<proteinExistence type="predicted"/>
<evidence type="ECO:0000313" key="1">
    <source>
        <dbReference type="EMBL" id="EHM46602.1"/>
    </source>
</evidence>
<accession>G9Y2T0</accession>
<organism evidence="1 2">
    <name type="scientific">Hafnia alvei ATCC 51873</name>
    <dbReference type="NCBI Taxonomy" id="1002364"/>
    <lineage>
        <taxon>Bacteria</taxon>
        <taxon>Pseudomonadati</taxon>
        <taxon>Pseudomonadota</taxon>
        <taxon>Gammaproteobacteria</taxon>
        <taxon>Enterobacterales</taxon>
        <taxon>Hafniaceae</taxon>
        <taxon>Hafnia</taxon>
    </lineage>
</organism>
<protein>
    <submittedName>
        <fullName evidence="1">Uncharacterized protein</fullName>
    </submittedName>
</protein>
<sequence>MLYRMKMKKASHLGGFSVFLRMLSLYGKTPPNQGKVKKNAKRNKDWVMLGTIIRYEVSR</sequence>
<reference evidence="1 2" key="1">
    <citation type="submission" date="2011-08" db="EMBL/GenBank/DDBJ databases">
        <authorList>
            <person name="Weinstock G."/>
            <person name="Sodergren E."/>
            <person name="Clifton S."/>
            <person name="Fulton L."/>
            <person name="Fulton B."/>
            <person name="Courtney L."/>
            <person name="Fronick C."/>
            <person name="Harrison M."/>
            <person name="Strong C."/>
            <person name="Farmer C."/>
            <person name="Delahaunty K."/>
            <person name="Markovic C."/>
            <person name="Hall O."/>
            <person name="Minx P."/>
            <person name="Tomlinson C."/>
            <person name="Mitreva M."/>
            <person name="Hou S."/>
            <person name="Chen J."/>
            <person name="Wollam A."/>
            <person name="Pepin K.H."/>
            <person name="Johnson M."/>
            <person name="Bhonagiri V."/>
            <person name="Zhang X."/>
            <person name="Suruliraj S."/>
            <person name="Warren W."/>
            <person name="Chinwalla A."/>
            <person name="Mardis E.R."/>
            <person name="Wilson R.K."/>
        </authorList>
    </citation>
    <scope>NUCLEOTIDE SEQUENCE [LARGE SCALE GENOMIC DNA]</scope>
    <source>
        <strain evidence="1 2">ATCC 51873</strain>
    </source>
</reference>
<name>G9Y2T0_HAFAL</name>